<sequence>MPEMKGITVKIPADLHAEVKAYLEAHSMTMGEFIAQAVDNELHPKIQITQEDKNMERMRTLAFQVPDSLFQRVKAYLERNHMTQKQFVVGLIEAELEQDEAQYQASHPAEQEVEEESDEQTEDEEMEEETQDEFAPQEAQEGPGAGLEEQPAPDQDAATVEDFEAGSEEVSQEDGGAEEIREEEVQEAEEVFEDSEVLESDSLDDVEEVEDTELEEAQEDTLEDEESQDEEEAWEESTDQEDAQDEEEEQSFQPSMAW</sequence>
<protein>
    <submittedName>
        <fullName evidence="2">Uncharacterized protein</fullName>
    </submittedName>
</protein>
<dbReference type="InterPro" id="IPR010985">
    <property type="entry name" value="Ribbon_hlx_hlx"/>
</dbReference>
<feature type="compositionally biased region" description="Acidic residues" evidence="1">
    <location>
        <begin position="159"/>
        <end position="250"/>
    </location>
</feature>
<reference evidence="2" key="1">
    <citation type="journal article" date="2021" name="PeerJ">
        <title>Extensive microbial diversity within the chicken gut microbiome revealed by metagenomics and culture.</title>
        <authorList>
            <person name="Gilroy R."/>
            <person name="Ravi A."/>
            <person name="Getino M."/>
            <person name="Pursley I."/>
            <person name="Horton D.L."/>
            <person name="Alikhan N.F."/>
            <person name="Baker D."/>
            <person name="Gharbi K."/>
            <person name="Hall N."/>
            <person name="Watson M."/>
            <person name="Adriaenssens E.M."/>
            <person name="Foster-Nyarko E."/>
            <person name="Jarju S."/>
            <person name="Secka A."/>
            <person name="Antonio M."/>
            <person name="Oren A."/>
            <person name="Chaudhuri R.R."/>
            <person name="La Ragione R."/>
            <person name="Hildebrand F."/>
            <person name="Pallen M.J."/>
        </authorList>
    </citation>
    <scope>NUCLEOTIDE SEQUENCE</scope>
    <source>
        <strain evidence="2">ChiBcolR8-3208</strain>
    </source>
</reference>
<dbReference type="AlphaFoldDB" id="A0A9D2LXT0"/>
<comment type="caution">
    <text evidence="2">The sequence shown here is derived from an EMBL/GenBank/DDBJ whole genome shotgun (WGS) entry which is preliminary data.</text>
</comment>
<reference evidence="2" key="2">
    <citation type="submission" date="2021-04" db="EMBL/GenBank/DDBJ databases">
        <authorList>
            <person name="Gilroy R."/>
        </authorList>
    </citation>
    <scope>NUCLEOTIDE SEQUENCE</scope>
    <source>
        <strain evidence="2">ChiBcolR8-3208</strain>
    </source>
</reference>
<dbReference type="GO" id="GO:0006355">
    <property type="term" value="P:regulation of DNA-templated transcription"/>
    <property type="evidence" value="ECO:0007669"/>
    <property type="project" value="InterPro"/>
</dbReference>
<dbReference type="Proteomes" id="UP000824214">
    <property type="component" value="Unassembled WGS sequence"/>
</dbReference>
<name>A0A9D2LXT0_9FIRM</name>
<accession>A0A9D2LXT0</accession>
<feature type="compositionally biased region" description="Acidic residues" evidence="1">
    <location>
        <begin position="111"/>
        <end position="132"/>
    </location>
</feature>
<proteinExistence type="predicted"/>
<evidence type="ECO:0000256" key="1">
    <source>
        <dbReference type="SAM" id="MobiDB-lite"/>
    </source>
</evidence>
<dbReference type="SUPFAM" id="SSF47598">
    <property type="entry name" value="Ribbon-helix-helix"/>
    <property type="match status" value="1"/>
</dbReference>
<evidence type="ECO:0000313" key="2">
    <source>
        <dbReference type="EMBL" id="HJB37004.1"/>
    </source>
</evidence>
<evidence type="ECO:0000313" key="3">
    <source>
        <dbReference type="Proteomes" id="UP000824214"/>
    </source>
</evidence>
<dbReference type="EMBL" id="DWXZ01000050">
    <property type="protein sequence ID" value="HJB37004.1"/>
    <property type="molecule type" value="Genomic_DNA"/>
</dbReference>
<gene>
    <name evidence="2" type="ORF">H9942_02920</name>
</gene>
<feature type="region of interest" description="Disordered" evidence="1">
    <location>
        <begin position="101"/>
        <end position="258"/>
    </location>
</feature>
<organism evidence="2 3">
    <name type="scientific">Candidatus Acutalibacter ornithocaccae</name>
    <dbReference type="NCBI Taxonomy" id="2838416"/>
    <lineage>
        <taxon>Bacteria</taxon>
        <taxon>Bacillati</taxon>
        <taxon>Bacillota</taxon>
        <taxon>Clostridia</taxon>
        <taxon>Eubacteriales</taxon>
        <taxon>Acutalibacteraceae</taxon>
        <taxon>Acutalibacter</taxon>
    </lineage>
</organism>